<dbReference type="AlphaFoldDB" id="A0A3M0HXW0"/>
<sequence length="82" mass="9083">MTRDDVLAALHRNILETLPDLEADELLPERNLEELGATSLDRLDILFGLQEELGVRFPVESLSPNRGLASLADLLSDSSEPR</sequence>
<dbReference type="SUPFAM" id="SSF47336">
    <property type="entry name" value="ACP-like"/>
    <property type="match status" value="1"/>
</dbReference>
<feature type="domain" description="Carrier" evidence="1">
    <location>
        <begin position="1"/>
        <end position="79"/>
    </location>
</feature>
<name>A0A3M0HXW0_9ACTN</name>
<keyword evidence="3" id="KW-1185">Reference proteome</keyword>
<evidence type="ECO:0000313" key="2">
    <source>
        <dbReference type="EMBL" id="RMB81414.1"/>
    </source>
</evidence>
<evidence type="ECO:0000313" key="3">
    <source>
        <dbReference type="Proteomes" id="UP000270471"/>
    </source>
</evidence>
<evidence type="ECO:0000259" key="1">
    <source>
        <dbReference type="PROSITE" id="PS50075"/>
    </source>
</evidence>
<reference evidence="2 3" key="1">
    <citation type="submission" date="2017-11" db="EMBL/GenBank/DDBJ databases">
        <title>Draft genome of actinobacteria isolated from guarana (Paullinia cupana (Mart.) Ducke.</title>
        <authorList>
            <person name="Siqueira K.A."/>
            <person name="Liotti R.G."/>
            <person name="Mendes T.A.O."/>
            <person name="Soares M.A."/>
        </authorList>
    </citation>
    <scope>NUCLEOTIDE SEQUENCE [LARGE SCALE GENOMIC DNA]</scope>
    <source>
        <strain evidence="2 3">193</strain>
    </source>
</reference>
<accession>A0A3M0HXW0</accession>
<dbReference type="Proteomes" id="UP000270471">
    <property type="component" value="Unassembled WGS sequence"/>
</dbReference>
<organism evidence="2 3">
    <name type="scientific">Streptomyces shenzhenensis</name>
    <dbReference type="NCBI Taxonomy" id="943815"/>
    <lineage>
        <taxon>Bacteria</taxon>
        <taxon>Bacillati</taxon>
        <taxon>Actinomycetota</taxon>
        <taxon>Actinomycetes</taxon>
        <taxon>Kitasatosporales</taxon>
        <taxon>Streptomycetaceae</taxon>
        <taxon>Streptomyces</taxon>
    </lineage>
</organism>
<dbReference type="RefSeq" id="WP_121893787.1">
    <property type="nucleotide sequence ID" value="NZ_PENI01000031.1"/>
</dbReference>
<dbReference type="Pfam" id="PF00550">
    <property type="entry name" value="PP-binding"/>
    <property type="match status" value="1"/>
</dbReference>
<dbReference type="OrthoDB" id="487863at2"/>
<dbReference type="InterPro" id="IPR036736">
    <property type="entry name" value="ACP-like_sf"/>
</dbReference>
<gene>
    <name evidence="2" type="ORF">CTZ28_34915</name>
</gene>
<proteinExistence type="predicted"/>
<dbReference type="PROSITE" id="PS50075">
    <property type="entry name" value="CARRIER"/>
    <property type="match status" value="1"/>
</dbReference>
<protein>
    <submittedName>
        <fullName evidence="2">Phosphopantetheine-binding protein</fullName>
    </submittedName>
</protein>
<dbReference type="InterPro" id="IPR009081">
    <property type="entry name" value="PP-bd_ACP"/>
</dbReference>
<comment type="caution">
    <text evidence="2">The sequence shown here is derived from an EMBL/GenBank/DDBJ whole genome shotgun (WGS) entry which is preliminary data.</text>
</comment>
<dbReference type="Gene3D" id="1.10.1200.10">
    <property type="entry name" value="ACP-like"/>
    <property type="match status" value="1"/>
</dbReference>
<dbReference type="EMBL" id="PENI01000031">
    <property type="protein sequence ID" value="RMB81414.1"/>
    <property type="molecule type" value="Genomic_DNA"/>
</dbReference>